<dbReference type="PRINTS" id="PR00081">
    <property type="entry name" value="GDHRDH"/>
</dbReference>
<evidence type="ECO:0000256" key="2">
    <source>
        <dbReference type="ARBA" id="ARBA00023002"/>
    </source>
</evidence>
<reference evidence="3" key="1">
    <citation type="submission" date="2018-05" db="EMBL/GenBank/DDBJ databases">
        <authorList>
            <person name="Lanie J.A."/>
            <person name="Ng W.-L."/>
            <person name="Kazmierczak K.M."/>
            <person name="Andrzejewski T.M."/>
            <person name="Davidsen T.M."/>
            <person name="Wayne K.J."/>
            <person name="Tettelin H."/>
            <person name="Glass J.I."/>
            <person name="Rusch D."/>
            <person name="Podicherti R."/>
            <person name="Tsui H.-C.T."/>
            <person name="Winkler M.E."/>
        </authorList>
    </citation>
    <scope>NUCLEOTIDE SEQUENCE</scope>
</reference>
<keyword evidence="2" id="KW-0560">Oxidoreductase</keyword>
<dbReference type="SUPFAM" id="SSF51735">
    <property type="entry name" value="NAD(P)-binding Rossmann-fold domains"/>
    <property type="match status" value="1"/>
</dbReference>
<dbReference type="InterPro" id="IPR036291">
    <property type="entry name" value="NAD(P)-bd_dom_sf"/>
</dbReference>
<dbReference type="PANTHER" id="PTHR43669">
    <property type="entry name" value="5-KETO-D-GLUCONATE 5-REDUCTASE"/>
    <property type="match status" value="1"/>
</dbReference>
<comment type="similarity">
    <text evidence="1">Belongs to the short-chain dehydrogenases/reductases (SDR) family.</text>
</comment>
<dbReference type="AlphaFoldDB" id="A0A382FBS9"/>
<protein>
    <submittedName>
        <fullName evidence="3">Uncharacterized protein</fullName>
    </submittedName>
</protein>
<evidence type="ECO:0000256" key="1">
    <source>
        <dbReference type="ARBA" id="ARBA00006484"/>
    </source>
</evidence>
<dbReference type="InterPro" id="IPR002347">
    <property type="entry name" value="SDR_fam"/>
</dbReference>
<name>A0A382FBS9_9ZZZZ</name>
<proteinExistence type="inferred from homology"/>
<dbReference type="GO" id="GO:0016491">
    <property type="term" value="F:oxidoreductase activity"/>
    <property type="evidence" value="ECO:0007669"/>
    <property type="project" value="UniProtKB-KW"/>
</dbReference>
<sequence length="133" mass="15129">MNDKICVITGSANGIGEKCALKFAEYGATLFLIDLDEKIKNISESIEKKYKRKVRFLVGDVTSNKTLNLIESTIIEDLQRVDVLFNNVGVIRLSDDISEMDEKDWDLQVNVNLKSIYLVLKKIIPIMKNQNYG</sequence>
<organism evidence="3">
    <name type="scientific">marine metagenome</name>
    <dbReference type="NCBI Taxonomy" id="408172"/>
    <lineage>
        <taxon>unclassified sequences</taxon>
        <taxon>metagenomes</taxon>
        <taxon>ecological metagenomes</taxon>
    </lineage>
</organism>
<dbReference type="Pfam" id="PF00106">
    <property type="entry name" value="adh_short"/>
    <property type="match status" value="1"/>
</dbReference>
<accession>A0A382FBS9</accession>
<dbReference type="EMBL" id="UINC01048787">
    <property type="protein sequence ID" value="SVB59764.1"/>
    <property type="molecule type" value="Genomic_DNA"/>
</dbReference>
<dbReference type="PANTHER" id="PTHR43669:SF3">
    <property type="entry name" value="ALCOHOL DEHYDROGENASE, PUTATIVE (AFU_ORTHOLOGUE AFUA_3G03445)-RELATED"/>
    <property type="match status" value="1"/>
</dbReference>
<dbReference type="CDD" id="cd05233">
    <property type="entry name" value="SDR_c"/>
    <property type="match status" value="1"/>
</dbReference>
<gene>
    <name evidence="3" type="ORF">METZ01_LOCUS212618</name>
</gene>
<dbReference type="Gene3D" id="3.40.50.720">
    <property type="entry name" value="NAD(P)-binding Rossmann-like Domain"/>
    <property type="match status" value="1"/>
</dbReference>
<evidence type="ECO:0000313" key="3">
    <source>
        <dbReference type="EMBL" id="SVB59764.1"/>
    </source>
</evidence>
<feature type="non-terminal residue" evidence="3">
    <location>
        <position position="133"/>
    </location>
</feature>